<accession>A0ABZ1ZWD2</accession>
<gene>
    <name evidence="2" type="ORF">OG367_38335</name>
</gene>
<evidence type="ECO:0000313" key="2">
    <source>
        <dbReference type="EMBL" id="WUX41733.1"/>
    </source>
</evidence>
<feature type="chain" id="PRO_5045663620" evidence="1">
    <location>
        <begin position="30"/>
        <end position="127"/>
    </location>
</feature>
<dbReference type="RefSeq" id="WP_329359723.1">
    <property type="nucleotide sequence ID" value="NZ_CP108640.1"/>
</dbReference>
<feature type="signal peptide" evidence="1">
    <location>
        <begin position="1"/>
        <end position="29"/>
    </location>
</feature>
<keyword evidence="1" id="KW-0732">Signal</keyword>
<protein>
    <submittedName>
        <fullName evidence="2">Uncharacterized protein</fullName>
    </submittedName>
</protein>
<organism evidence="2 3">
    <name type="scientific">Streptomyces anulatus</name>
    <name type="common">Streptomyces chrysomallus</name>
    <dbReference type="NCBI Taxonomy" id="1892"/>
    <lineage>
        <taxon>Bacteria</taxon>
        <taxon>Bacillati</taxon>
        <taxon>Actinomycetota</taxon>
        <taxon>Actinomycetes</taxon>
        <taxon>Kitasatosporales</taxon>
        <taxon>Streptomycetaceae</taxon>
        <taxon>Streptomyces</taxon>
    </lineage>
</organism>
<reference evidence="2" key="1">
    <citation type="submission" date="2022-10" db="EMBL/GenBank/DDBJ databases">
        <title>The complete genomes of actinobacterial strains from the NBC collection.</title>
        <authorList>
            <person name="Joergensen T.S."/>
            <person name="Alvarez Arevalo M."/>
            <person name="Sterndorff E.B."/>
            <person name="Faurdal D."/>
            <person name="Vuksanovic O."/>
            <person name="Mourched A.-S."/>
            <person name="Charusanti P."/>
            <person name="Shaw S."/>
            <person name="Blin K."/>
            <person name="Weber T."/>
        </authorList>
    </citation>
    <scope>NUCLEOTIDE SEQUENCE</scope>
    <source>
        <strain evidence="2">NBC_01436</strain>
    </source>
</reference>
<name>A0ABZ1ZWD2_STRAQ</name>
<sequence>MNKLSSARLAAVGVAMALAVALPAAPASAENSIEITTVGSAELTVDYACDASAGVVEIKAMVGDLNADSPSATGTQTDVTCEGSRHSATIALDGEQPSAGQTVQVRVALVDGDGNVVTGQARMVTLG</sequence>
<keyword evidence="3" id="KW-1185">Reference proteome</keyword>
<proteinExistence type="predicted"/>
<evidence type="ECO:0000256" key="1">
    <source>
        <dbReference type="SAM" id="SignalP"/>
    </source>
</evidence>
<evidence type="ECO:0000313" key="3">
    <source>
        <dbReference type="Proteomes" id="UP001431926"/>
    </source>
</evidence>
<dbReference type="EMBL" id="CP109491">
    <property type="protein sequence ID" value="WUX41733.1"/>
    <property type="molecule type" value="Genomic_DNA"/>
</dbReference>
<dbReference type="Proteomes" id="UP001431926">
    <property type="component" value="Chromosome"/>
</dbReference>